<evidence type="ECO:0000256" key="7">
    <source>
        <dbReference type="ARBA" id="ARBA00023264"/>
    </source>
</evidence>
<dbReference type="EMBL" id="JACCCO010000002">
    <property type="protein sequence ID" value="NYF43168.1"/>
    <property type="molecule type" value="Genomic_DNA"/>
</dbReference>
<dbReference type="Pfam" id="PF02504">
    <property type="entry name" value="FA_synthesis"/>
    <property type="match status" value="1"/>
</dbReference>
<comment type="subcellular location">
    <subcellularLocation>
        <location evidence="10">Cytoplasm</location>
    </subcellularLocation>
    <text evidence="10">Associated with the membrane possibly through PlsY.</text>
</comment>
<evidence type="ECO:0000256" key="9">
    <source>
        <dbReference type="ARBA" id="ARBA00046608"/>
    </source>
</evidence>
<dbReference type="InterPro" id="IPR003664">
    <property type="entry name" value="FA_synthesis"/>
</dbReference>
<dbReference type="NCBIfam" id="TIGR00182">
    <property type="entry name" value="plsX"/>
    <property type="match status" value="1"/>
</dbReference>
<evidence type="ECO:0000313" key="13">
    <source>
        <dbReference type="Proteomes" id="UP000576393"/>
    </source>
</evidence>
<feature type="region of interest" description="Disordered" evidence="11">
    <location>
        <begin position="337"/>
        <end position="369"/>
    </location>
</feature>
<dbReference type="GO" id="GO:0008654">
    <property type="term" value="P:phospholipid biosynthetic process"/>
    <property type="evidence" value="ECO:0007669"/>
    <property type="project" value="UniProtKB-KW"/>
</dbReference>
<accession>A0A852V6G8</accession>
<evidence type="ECO:0000256" key="5">
    <source>
        <dbReference type="ARBA" id="ARBA00023098"/>
    </source>
</evidence>
<dbReference type="Proteomes" id="UP000576393">
    <property type="component" value="Unassembled WGS sequence"/>
</dbReference>
<keyword evidence="2 10" id="KW-0963">Cytoplasm</keyword>
<dbReference type="SUPFAM" id="SSF53659">
    <property type="entry name" value="Isocitrate/Isopropylmalate dehydrogenase-like"/>
    <property type="match status" value="1"/>
</dbReference>
<keyword evidence="7 10" id="KW-1208">Phospholipid metabolism</keyword>
<keyword evidence="13" id="KW-1185">Reference proteome</keyword>
<name>A0A852V6G8_9ACTN</name>
<evidence type="ECO:0000256" key="10">
    <source>
        <dbReference type="HAMAP-Rule" id="MF_00019"/>
    </source>
</evidence>
<protein>
    <recommendedName>
        <fullName evidence="8 10">Phosphate acyltransferase</fullName>
        <ecNumber evidence="8 10">2.3.1.274</ecNumber>
    </recommendedName>
    <alternativeName>
        <fullName evidence="10">Acyl-ACP phosphotransacylase</fullName>
    </alternativeName>
    <alternativeName>
        <fullName evidence="10">Acyl-[acyl-carrier-protein]--phosphate acyltransferase</fullName>
    </alternativeName>
    <alternativeName>
        <fullName evidence="10">Phosphate-acyl-ACP acyltransferase</fullName>
    </alternativeName>
</protein>
<evidence type="ECO:0000313" key="12">
    <source>
        <dbReference type="EMBL" id="NYF43168.1"/>
    </source>
</evidence>
<proteinExistence type="inferred from homology"/>
<feature type="compositionally biased region" description="Pro residues" evidence="11">
    <location>
        <begin position="346"/>
        <end position="363"/>
    </location>
</feature>
<keyword evidence="5 10" id="KW-0443">Lipid metabolism</keyword>
<dbReference type="Gene3D" id="3.40.718.10">
    <property type="entry name" value="Isopropylmalate Dehydrogenase"/>
    <property type="match status" value="1"/>
</dbReference>
<comment type="caution">
    <text evidence="12">The sequence shown here is derived from an EMBL/GenBank/DDBJ whole genome shotgun (WGS) entry which is preliminary data.</text>
</comment>
<gene>
    <name evidence="10" type="primary">plsX</name>
    <name evidence="12" type="ORF">HDA43_005369</name>
</gene>
<evidence type="ECO:0000256" key="8">
    <source>
        <dbReference type="ARBA" id="ARBA00024069"/>
    </source>
</evidence>
<dbReference type="PANTHER" id="PTHR30100">
    <property type="entry name" value="FATTY ACID/PHOSPHOLIPID SYNTHESIS PROTEIN PLSX"/>
    <property type="match status" value="1"/>
</dbReference>
<dbReference type="UniPathway" id="UPA00085"/>
<dbReference type="GO" id="GO:0043811">
    <property type="term" value="F:phosphate:acyl-[acyl carrier protein] acyltransferase activity"/>
    <property type="evidence" value="ECO:0007669"/>
    <property type="project" value="UniProtKB-UniRule"/>
</dbReference>
<dbReference type="InterPro" id="IPR012281">
    <property type="entry name" value="Phospholipid_synth_PlsX-like"/>
</dbReference>
<dbReference type="PANTHER" id="PTHR30100:SF1">
    <property type="entry name" value="PHOSPHATE ACYLTRANSFERASE"/>
    <property type="match status" value="1"/>
</dbReference>
<evidence type="ECO:0000256" key="2">
    <source>
        <dbReference type="ARBA" id="ARBA00022490"/>
    </source>
</evidence>
<comment type="pathway">
    <text evidence="10">Lipid metabolism; phospholipid metabolism.</text>
</comment>
<evidence type="ECO:0000256" key="11">
    <source>
        <dbReference type="SAM" id="MobiDB-lite"/>
    </source>
</evidence>
<sequence length="369" mass="38022">MPDTDAPGVPPIALDAMGGDHAPDEIVAGAVRAVREHGVPVLLVGAPRPLHEALARHDALTEIPIVRAEEALAMDEGALASLRRPRSSIAVACHLVRRGDACAVVSAGSTAGVVATGKLRLRSQPGVLRPAIAVALPTRPVPTILLDAGANAEVKPEMLVQFAHLGAAYAQACLDIPDPRIGLLTIGSEPEKGNKLVRRAHELLAAAPGLNFTGNIEGHDLLTGVADVIVTDGFTGNVALKTMEGSVRYAFSELGATLRESHAARLGGLLQRRRLRGLHRRLDPEVHGGAVLLGLNGTVVIAHGASRAGGVSAACVLAAELARRGVVARVGERLASSRPHRLWGRPSPPASPPSSPAAPPPNPGDGHPG</sequence>
<dbReference type="AlphaFoldDB" id="A0A852V6G8"/>
<evidence type="ECO:0000256" key="4">
    <source>
        <dbReference type="ARBA" id="ARBA00022679"/>
    </source>
</evidence>
<evidence type="ECO:0000256" key="6">
    <source>
        <dbReference type="ARBA" id="ARBA00023209"/>
    </source>
</evidence>
<dbReference type="PIRSF" id="PIRSF002465">
    <property type="entry name" value="Phsphlp_syn_PlsX"/>
    <property type="match status" value="1"/>
</dbReference>
<dbReference type="HAMAP" id="MF_00019">
    <property type="entry name" value="PlsX"/>
    <property type="match status" value="1"/>
</dbReference>
<comment type="subunit">
    <text evidence="9 10">Homodimer. Probably interacts with PlsY.</text>
</comment>
<comment type="catalytic activity">
    <reaction evidence="1 10">
        <text>a fatty acyl-[ACP] + phosphate = an acyl phosphate + holo-[ACP]</text>
        <dbReference type="Rhea" id="RHEA:42292"/>
        <dbReference type="Rhea" id="RHEA-COMP:9685"/>
        <dbReference type="Rhea" id="RHEA-COMP:14125"/>
        <dbReference type="ChEBI" id="CHEBI:43474"/>
        <dbReference type="ChEBI" id="CHEBI:59918"/>
        <dbReference type="ChEBI" id="CHEBI:64479"/>
        <dbReference type="ChEBI" id="CHEBI:138651"/>
        <dbReference type="EC" id="2.3.1.274"/>
    </reaction>
</comment>
<reference evidence="12 13" key="1">
    <citation type="submission" date="2020-07" db="EMBL/GenBank/DDBJ databases">
        <title>Sequencing the genomes of 1000 actinobacteria strains.</title>
        <authorList>
            <person name="Klenk H.-P."/>
        </authorList>
    </citation>
    <scope>NUCLEOTIDE SEQUENCE [LARGE SCALE GENOMIC DNA]</scope>
    <source>
        <strain evidence="12 13">DSM 45763</strain>
    </source>
</reference>
<comment type="function">
    <text evidence="10">Catalyzes the reversible formation of acyl-phosphate (acyl-PO(4)) from acyl-[acyl-carrier-protein] (acyl-ACP). This enzyme utilizes acyl-ACP as fatty acyl donor, but not acyl-CoA.</text>
</comment>
<keyword evidence="6 10" id="KW-0594">Phospholipid biosynthesis</keyword>
<evidence type="ECO:0000256" key="3">
    <source>
        <dbReference type="ARBA" id="ARBA00022516"/>
    </source>
</evidence>
<keyword evidence="3 10" id="KW-0444">Lipid biosynthesis</keyword>
<dbReference type="GO" id="GO:0005737">
    <property type="term" value="C:cytoplasm"/>
    <property type="evidence" value="ECO:0007669"/>
    <property type="project" value="UniProtKB-SubCell"/>
</dbReference>
<keyword evidence="4 10" id="KW-0808">Transferase</keyword>
<organism evidence="12 13">
    <name type="scientific">Streptosporangium sandarakinum</name>
    <dbReference type="NCBI Taxonomy" id="1260955"/>
    <lineage>
        <taxon>Bacteria</taxon>
        <taxon>Bacillati</taxon>
        <taxon>Actinomycetota</taxon>
        <taxon>Actinomycetes</taxon>
        <taxon>Streptosporangiales</taxon>
        <taxon>Streptosporangiaceae</taxon>
        <taxon>Streptosporangium</taxon>
    </lineage>
</organism>
<dbReference type="EC" id="2.3.1.274" evidence="8 10"/>
<evidence type="ECO:0000256" key="1">
    <source>
        <dbReference type="ARBA" id="ARBA00001232"/>
    </source>
</evidence>
<dbReference type="GO" id="GO:0006633">
    <property type="term" value="P:fatty acid biosynthetic process"/>
    <property type="evidence" value="ECO:0007669"/>
    <property type="project" value="UniProtKB-UniRule"/>
</dbReference>
<keyword evidence="12" id="KW-0012">Acyltransferase</keyword>
<comment type="similarity">
    <text evidence="10">Belongs to the PlsX family.</text>
</comment>